<gene>
    <name evidence="8" type="ORF">DZC73_04480</name>
</gene>
<dbReference type="SUPFAM" id="SSF46894">
    <property type="entry name" value="C-terminal effector domain of the bipartite response regulators"/>
    <property type="match status" value="1"/>
</dbReference>
<accession>A0A3N7HYU7</accession>
<reference evidence="8 9" key="1">
    <citation type="submission" date="2018-08" db="EMBL/GenBank/DDBJ databases">
        <authorList>
            <person name="Khan S.A."/>
            <person name="Jeon C.O."/>
            <person name="Chun B.H."/>
            <person name="Jeong S.E."/>
        </authorList>
    </citation>
    <scope>NUCLEOTIDE SEQUENCE [LARGE SCALE GENOMIC DNA]</scope>
    <source>
        <strain evidence="8 9">S-16</strain>
    </source>
</reference>
<comment type="caution">
    <text evidence="8">The sequence shown here is derived from an EMBL/GenBank/DDBJ whole genome shotgun (WGS) entry which is preliminary data.</text>
</comment>
<dbReference type="Gene3D" id="3.40.50.2300">
    <property type="match status" value="1"/>
</dbReference>
<keyword evidence="9" id="KW-1185">Reference proteome</keyword>
<feature type="compositionally biased region" description="Polar residues" evidence="5">
    <location>
        <begin position="9"/>
        <end position="18"/>
    </location>
</feature>
<dbReference type="Proteomes" id="UP000267464">
    <property type="component" value="Unassembled WGS sequence"/>
</dbReference>
<dbReference type="SUPFAM" id="SSF52172">
    <property type="entry name" value="CheY-like"/>
    <property type="match status" value="1"/>
</dbReference>
<sequence>MDACCASNGGLSQRTATRPGQRRHRQFQIPPFAITKHSANDTREKKHVITERVGRHGPHLRARHRPRCLIHFNPIGPLHRSEVHAMSRRTLFIIDESQAFRDTAAQWLDAAGYRIVGLDGPHDALQVLGDWQEARMRPGAPHDLACLMIEVQMAAMSGLRLYESLTAQGLRLPVVYVSHEGDVPTVVEAMKKHQAIDFLEKPTLPDLLRQAVDEAFCHAHEIMQSSWAQREFEQRVASLSPREADVMEGLKDGKSNKIMARELSLSPKTVELYRSKLMKKMQAQNVTQLIRMMSTGLAL</sequence>
<dbReference type="GO" id="GO:0006355">
    <property type="term" value="P:regulation of DNA-templated transcription"/>
    <property type="evidence" value="ECO:0007669"/>
    <property type="project" value="InterPro"/>
</dbReference>
<evidence type="ECO:0000259" key="6">
    <source>
        <dbReference type="PROSITE" id="PS50043"/>
    </source>
</evidence>
<dbReference type="PRINTS" id="PR00038">
    <property type="entry name" value="HTHLUXR"/>
</dbReference>
<comment type="caution">
    <text evidence="4">Lacks conserved residue(s) required for the propagation of feature annotation.</text>
</comment>
<reference evidence="8 9" key="2">
    <citation type="submission" date="2018-12" db="EMBL/GenBank/DDBJ databases">
        <title>Rhizobacter gummiphilus sp. nov., a rubber-degrading bacterium isolated from the soil of a botanical garden in Japan.</title>
        <authorList>
            <person name="Shunsuke S.S."/>
        </authorList>
    </citation>
    <scope>NUCLEOTIDE SEQUENCE [LARGE SCALE GENOMIC DNA]</scope>
    <source>
        <strain evidence="8 9">S-16</strain>
    </source>
</reference>
<dbReference type="EMBL" id="QUSW01000001">
    <property type="protein sequence ID" value="RQP26291.1"/>
    <property type="molecule type" value="Genomic_DNA"/>
</dbReference>
<dbReference type="GO" id="GO:0003677">
    <property type="term" value="F:DNA binding"/>
    <property type="evidence" value="ECO:0007669"/>
    <property type="project" value="UniProtKB-KW"/>
</dbReference>
<keyword evidence="1" id="KW-0805">Transcription regulation</keyword>
<dbReference type="Pfam" id="PF00196">
    <property type="entry name" value="GerE"/>
    <property type="match status" value="1"/>
</dbReference>
<dbReference type="AlphaFoldDB" id="A0A3N7HYU7"/>
<keyword evidence="2" id="KW-0238">DNA-binding</keyword>
<dbReference type="PROSITE" id="PS50043">
    <property type="entry name" value="HTH_LUXR_2"/>
    <property type="match status" value="1"/>
</dbReference>
<name>A0A3N7HYU7_9BURK</name>
<evidence type="ECO:0000256" key="3">
    <source>
        <dbReference type="ARBA" id="ARBA00023163"/>
    </source>
</evidence>
<dbReference type="SMART" id="SM00448">
    <property type="entry name" value="REC"/>
    <property type="match status" value="1"/>
</dbReference>
<dbReference type="InterPro" id="IPR001789">
    <property type="entry name" value="Sig_transdc_resp-reg_receiver"/>
</dbReference>
<keyword evidence="3" id="KW-0804">Transcription</keyword>
<evidence type="ECO:0000313" key="9">
    <source>
        <dbReference type="Proteomes" id="UP000267464"/>
    </source>
</evidence>
<feature type="domain" description="Response regulatory" evidence="7">
    <location>
        <begin position="90"/>
        <end position="216"/>
    </location>
</feature>
<dbReference type="PROSITE" id="PS50110">
    <property type="entry name" value="RESPONSE_REGULATORY"/>
    <property type="match status" value="1"/>
</dbReference>
<dbReference type="Pfam" id="PF00072">
    <property type="entry name" value="Response_reg"/>
    <property type="match status" value="1"/>
</dbReference>
<organism evidence="8 9">
    <name type="scientific">Piscinibacter terrae</name>
    <dbReference type="NCBI Taxonomy" id="2496871"/>
    <lineage>
        <taxon>Bacteria</taxon>
        <taxon>Pseudomonadati</taxon>
        <taxon>Pseudomonadota</taxon>
        <taxon>Betaproteobacteria</taxon>
        <taxon>Burkholderiales</taxon>
        <taxon>Sphaerotilaceae</taxon>
        <taxon>Piscinibacter</taxon>
    </lineage>
</organism>
<evidence type="ECO:0000259" key="7">
    <source>
        <dbReference type="PROSITE" id="PS50110"/>
    </source>
</evidence>
<dbReference type="Gene3D" id="1.10.10.10">
    <property type="entry name" value="Winged helix-like DNA-binding domain superfamily/Winged helix DNA-binding domain"/>
    <property type="match status" value="1"/>
</dbReference>
<dbReference type="InterPro" id="IPR000792">
    <property type="entry name" value="Tscrpt_reg_LuxR_C"/>
</dbReference>
<dbReference type="PANTHER" id="PTHR44688">
    <property type="entry name" value="DNA-BINDING TRANSCRIPTIONAL ACTIVATOR DEVR_DOSR"/>
    <property type="match status" value="1"/>
</dbReference>
<feature type="region of interest" description="Disordered" evidence="5">
    <location>
        <begin position="1"/>
        <end position="25"/>
    </location>
</feature>
<dbReference type="CDD" id="cd06170">
    <property type="entry name" value="LuxR_C_like"/>
    <property type="match status" value="1"/>
</dbReference>
<dbReference type="SMART" id="SM00421">
    <property type="entry name" value="HTH_LUXR"/>
    <property type="match status" value="1"/>
</dbReference>
<evidence type="ECO:0000256" key="2">
    <source>
        <dbReference type="ARBA" id="ARBA00023125"/>
    </source>
</evidence>
<feature type="domain" description="HTH luxR-type" evidence="6">
    <location>
        <begin position="233"/>
        <end position="297"/>
    </location>
</feature>
<dbReference type="InterPro" id="IPR036388">
    <property type="entry name" value="WH-like_DNA-bd_sf"/>
</dbReference>
<evidence type="ECO:0000256" key="4">
    <source>
        <dbReference type="PROSITE-ProRule" id="PRU00169"/>
    </source>
</evidence>
<protein>
    <submittedName>
        <fullName evidence="8">Response regulator</fullName>
    </submittedName>
</protein>
<dbReference type="InterPro" id="IPR011006">
    <property type="entry name" value="CheY-like_superfamily"/>
</dbReference>
<dbReference type="GO" id="GO:0000160">
    <property type="term" value="P:phosphorelay signal transduction system"/>
    <property type="evidence" value="ECO:0007669"/>
    <property type="project" value="InterPro"/>
</dbReference>
<proteinExistence type="predicted"/>
<evidence type="ECO:0000256" key="5">
    <source>
        <dbReference type="SAM" id="MobiDB-lite"/>
    </source>
</evidence>
<evidence type="ECO:0000313" key="8">
    <source>
        <dbReference type="EMBL" id="RQP26291.1"/>
    </source>
</evidence>
<evidence type="ECO:0000256" key="1">
    <source>
        <dbReference type="ARBA" id="ARBA00023015"/>
    </source>
</evidence>
<dbReference type="PANTHER" id="PTHR44688:SF16">
    <property type="entry name" value="DNA-BINDING TRANSCRIPTIONAL ACTIVATOR DEVR_DOSR"/>
    <property type="match status" value="1"/>
</dbReference>
<dbReference type="InterPro" id="IPR016032">
    <property type="entry name" value="Sig_transdc_resp-reg_C-effctor"/>
</dbReference>